<dbReference type="OrthoDB" id="8421744at2"/>
<feature type="transmembrane region" description="Helical" evidence="8">
    <location>
        <begin position="127"/>
        <end position="149"/>
    </location>
</feature>
<evidence type="ECO:0000256" key="4">
    <source>
        <dbReference type="ARBA" id="ARBA00022475"/>
    </source>
</evidence>
<dbReference type="Pfam" id="PF01925">
    <property type="entry name" value="TauE"/>
    <property type="match status" value="1"/>
</dbReference>
<comment type="subcellular location">
    <subcellularLocation>
        <location evidence="1 8">Cell membrane</location>
        <topology evidence="1 8">Multi-pass membrane protein</topology>
    </subcellularLocation>
</comment>
<dbReference type="STRING" id="1293439.WH87_05175"/>
<comment type="caution">
    <text evidence="9">The sequence shown here is derived from an EMBL/GenBank/DDBJ whole genome shotgun (WGS) entry which is preliminary data.</text>
</comment>
<reference evidence="9 10" key="1">
    <citation type="submission" date="2015-03" db="EMBL/GenBank/DDBJ databases">
        <authorList>
            <person name="Lepp D."/>
            <person name="Hassan Y.I."/>
            <person name="Li X.-Z."/>
            <person name="Zhou T."/>
        </authorList>
    </citation>
    <scope>NUCLEOTIDE SEQUENCE [LARGE SCALE GENOMIC DNA]</scope>
    <source>
        <strain evidence="9 10">E84</strain>
    </source>
</reference>
<feature type="transmembrane region" description="Helical" evidence="8">
    <location>
        <begin position="227"/>
        <end position="246"/>
    </location>
</feature>
<keyword evidence="7 8" id="KW-0472">Membrane</keyword>
<evidence type="ECO:0000313" key="9">
    <source>
        <dbReference type="EMBL" id="KKC39570.1"/>
    </source>
</evidence>
<dbReference type="AlphaFoldDB" id="A0A0F5QF56"/>
<evidence type="ECO:0000256" key="3">
    <source>
        <dbReference type="ARBA" id="ARBA00022448"/>
    </source>
</evidence>
<feature type="transmembrane region" description="Helical" evidence="8">
    <location>
        <begin position="194"/>
        <end position="215"/>
    </location>
</feature>
<feature type="transmembrane region" description="Helical" evidence="8">
    <location>
        <begin position="43"/>
        <end position="63"/>
    </location>
</feature>
<dbReference type="InterPro" id="IPR002781">
    <property type="entry name" value="TM_pro_TauE-like"/>
</dbReference>
<keyword evidence="4 8" id="KW-1003">Cell membrane</keyword>
<feature type="transmembrane region" description="Helical" evidence="8">
    <location>
        <begin position="96"/>
        <end position="115"/>
    </location>
</feature>
<dbReference type="PANTHER" id="PTHR30269">
    <property type="entry name" value="TRANSMEMBRANE PROTEIN YFCA"/>
    <property type="match status" value="1"/>
</dbReference>
<name>A0A0F5QF56_9HYPH</name>
<sequence length="247" mass="26379">MDSTLLIVLFGAAVAGFAQGVSGFAFALVALSVWAWAVEPQMAAQMSVFGALVGQIVALPWVWRGFDFKRLLPLVVGGLIGVPLGVFLLGWVDPEIFKLALGLFLLVYCPIMLLLPHDYKWAHGGRAADGAAGFVGGVLGGLAGVSGPVPTLWTTLRGWDKDVQRGVLQAFNIAMHTATLTAYGVSGAITGETLVMFAWITPALSIPAILGVLLFRRMNAQAFRRMILILLLISGVTLVWGATRLWF</sequence>
<evidence type="ECO:0000256" key="2">
    <source>
        <dbReference type="ARBA" id="ARBA00009142"/>
    </source>
</evidence>
<evidence type="ECO:0000256" key="7">
    <source>
        <dbReference type="ARBA" id="ARBA00023136"/>
    </source>
</evidence>
<dbReference type="RefSeq" id="WP_046138202.1">
    <property type="nucleotide sequence ID" value="NZ_LANJ01000011.1"/>
</dbReference>
<evidence type="ECO:0000313" key="10">
    <source>
        <dbReference type="Proteomes" id="UP000033411"/>
    </source>
</evidence>
<feature type="transmembrane region" description="Helical" evidence="8">
    <location>
        <begin position="70"/>
        <end position="90"/>
    </location>
</feature>
<evidence type="ECO:0000256" key="5">
    <source>
        <dbReference type="ARBA" id="ARBA00022692"/>
    </source>
</evidence>
<dbReference type="EMBL" id="LANJ01000011">
    <property type="protein sequence ID" value="KKC39570.1"/>
    <property type="molecule type" value="Genomic_DNA"/>
</dbReference>
<keyword evidence="5 8" id="KW-0812">Transmembrane</keyword>
<dbReference type="GO" id="GO:0005886">
    <property type="term" value="C:plasma membrane"/>
    <property type="evidence" value="ECO:0007669"/>
    <property type="project" value="UniProtKB-SubCell"/>
</dbReference>
<accession>A0A0F5QF56</accession>
<comment type="similarity">
    <text evidence="2 8">Belongs to the 4-toluene sulfonate uptake permease (TSUP) (TC 2.A.102) family.</text>
</comment>
<keyword evidence="10" id="KW-1185">Reference proteome</keyword>
<gene>
    <name evidence="9" type="ORF">WH87_05175</name>
</gene>
<dbReference type="PATRIC" id="fig|1293439.3.peg.599"/>
<keyword evidence="6 8" id="KW-1133">Transmembrane helix</keyword>
<evidence type="ECO:0000256" key="6">
    <source>
        <dbReference type="ARBA" id="ARBA00022989"/>
    </source>
</evidence>
<protein>
    <recommendedName>
        <fullName evidence="8">Probable membrane transporter protein</fullName>
    </recommendedName>
</protein>
<organism evidence="9 10">
    <name type="scientific">Devosia epidermidihirudinis</name>
    <dbReference type="NCBI Taxonomy" id="1293439"/>
    <lineage>
        <taxon>Bacteria</taxon>
        <taxon>Pseudomonadati</taxon>
        <taxon>Pseudomonadota</taxon>
        <taxon>Alphaproteobacteria</taxon>
        <taxon>Hyphomicrobiales</taxon>
        <taxon>Devosiaceae</taxon>
        <taxon>Devosia</taxon>
    </lineage>
</organism>
<dbReference type="InterPro" id="IPR052017">
    <property type="entry name" value="TSUP"/>
</dbReference>
<evidence type="ECO:0000256" key="1">
    <source>
        <dbReference type="ARBA" id="ARBA00004651"/>
    </source>
</evidence>
<proteinExistence type="inferred from homology"/>
<dbReference type="PANTHER" id="PTHR30269:SF37">
    <property type="entry name" value="MEMBRANE TRANSPORTER PROTEIN"/>
    <property type="match status" value="1"/>
</dbReference>
<evidence type="ECO:0000256" key="8">
    <source>
        <dbReference type="RuleBase" id="RU363041"/>
    </source>
</evidence>
<dbReference type="Proteomes" id="UP000033411">
    <property type="component" value="Unassembled WGS sequence"/>
</dbReference>
<keyword evidence="3" id="KW-0813">Transport</keyword>